<dbReference type="GO" id="GO:0030327">
    <property type="term" value="P:prenylated protein catabolic process"/>
    <property type="evidence" value="ECO:0007669"/>
    <property type="project" value="TreeGrafter"/>
</dbReference>
<evidence type="ECO:0000256" key="2">
    <source>
        <dbReference type="ARBA" id="ARBA00009967"/>
    </source>
</evidence>
<dbReference type="Proteomes" id="UP000325315">
    <property type="component" value="Unassembled WGS sequence"/>
</dbReference>
<evidence type="ECO:0000313" key="11">
    <source>
        <dbReference type="Proteomes" id="UP000325315"/>
    </source>
</evidence>
<keyword evidence="5" id="KW-0274">FAD</keyword>
<feature type="domain" description="Prenylcysteine lyase" evidence="9">
    <location>
        <begin position="153"/>
        <end position="241"/>
    </location>
</feature>
<evidence type="ECO:0000259" key="9">
    <source>
        <dbReference type="Pfam" id="PF07156"/>
    </source>
</evidence>
<evidence type="ECO:0000256" key="7">
    <source>
        <dbReference type="ARBA" id="ARBA00023180"/>
    </source>
</evidence>
<evidence type="ECO:0000256" key="8">
    <source>
        <dbReference type="SAM" id="SignalP"/>
    </source>
</evidence>
<keyword evidence="7" id="KW-0325">Glycoprotein</keyword>
<dbReference type="SUPFAM" id="SSF51905">
    <property type="entry name" value="FAD/NAD(P)-binding domain"/>
    <property type="match status" value="1"/>
</dbReference>
<keyword evidence="6" id="KW-0560">Oxidoreductase</keyword>
<evidence type="ECO:0000256" key="6">
    <source>
        <dbReference type="ARBA" id="ARBA00023002"/>
    </source>
</evidence>
<dbReference type="OrthoDB" id="437369at2759"/>
<dbReference type="GO" id="GO:0030328">
    <property type="term" value="P:prenylcysteine catabolic process"/>
    <property type="evidence" value="ECO:0007669"/>
    <property type="project" value="InterPro"/>
</dbReference>
<dbReference type="Gene3D" id="3.50.50.60">
    <property type="entry name" value="FAD/NAD(P)-binding domain"/>
    <property type="match status" value="2"/>
</dbReference>
<dbReference type="AlphaFoldDB" id="A0A5B6UY55"/>
<proteinExistence type="inferred from homology"/>
<feature type="signal peptide" evidence="8">
    <location>
        <begin position="1"/>
        <end position="25"/>
    </location>
</feature>
<dbReference type="EMBL" id="SMMG02000009">
    <property type="protein sequence ID" value="KAA3461776.1"/>
    <property type="molecule type" value="Genomic_DNA"/>
</dbReference>
<protein>
    <submittedName>
        <fullName evidence="10">Farnesylcysteine lyase</fullName>
    </submittedName>
</protein>
<dbReference type="FunFam" id="3.50.50.60:FF:000430">
    <property type="entry name" value="Farnesylcysteine lyase"/>
    <property type="match status" value="1"/>
</dbReference>
<comment type="caution">
    <text evidence="10">The sequence shown here is derived from an EMBL/GenBank/DDBJ whole genome shotgun (WGS) entry which is preliminary data.</text>
</comment>
<dbReference type="InterPro" id="IPR017046">
    <property type="entry name" value="Prenylcysteine_Oxase1"/>
</dbReference>
<evidence type="ECO:0000256" key="3">
    <source>
        <dbReference type="ARBA" id="ARBA00022630"/>
    </source>
</evidence>
<keyword evidence="3" id="KW-0285">Flavoprotein</keyword>
<dbReference type="GO" id="GO:0001735">
    <property type="term" value="F:prenylcysteine oxidase activity"/>
    <property type="evidence" value="ECO:0007669"/>
    <property type="project" value="InterPro"/>
</dbReference>
<dbReference type="PANTHER" id="PTHR15944">
    <property type="entry name" value="FARNESYLCYSTEINE LYASE"/>
    <property type="match status" value="1"/>
</dbReference>
<evidence type="ECO:0000256" key="4">
    <source>
        <dbReference type="ARBA" id="ARBA00022729"/>
    </source>
</evidence>
<evidence type="ECO:0000313" key="10">
    <source>
        <dbReference type="EMBL" id="KAA3461776.1"/>
    </source>
</evidence>
<dbReference type="GO" id="GO:0016829">
    <property type="term" value="F:lyase activity"/>
    <property type="evidence" value="ECO:0007669"/>
    <property type="project" value="UniProtKB-KW"/>
</dbReference>
<dbReference type="Pfam" id="PF13450">
    <property type="entry name" value="NAD_binding_8"/>
    <property type="match status" value="1"/>
</dbReference>
<feature type="domain" description="Prenylcysteine lyase" evidence="9">
    <location>
        <begin position="269"/>
        <end position="516"/>
    </location>
</feature>
<evidence type="ECO:0000256" key="1">
    <source>
        <dbReference type="ARBA" id="ARBA00001974"/>
    </source>
</evidence>
<gene>
    <name evidence="10" type="ORF">EPI10_028324</name>
</gene>
<dbReference type="InterPro" id="IPR036188">
    <property type="entry name" value="FAD/NAD-bd_sf"/>
</dbReference>
<reference evidence="11" key="1">
    <citation type="journal article" date="2019" name="Plant Biotechnol. J.">
        <title>Genome sequencing of the Australian wild diploid species Gossypium australe highlights disease resistance and delayed gland morphogenesis.</title>
        <authorList>
            <person name="Cai Y."/>
            <person name="Cai X."/>
            <person name="Wang Q."/>
            <person name="Wang P."/>
            <person name="Zhang Y."/>
            <person name="Cai C."/>
            <person name="Xu Y."/>
            <person name="Wang K."/>
            <person name="Zhou Z."/>
            <person name="Wang C."/>
            <person name="Geng S."/>
            <person name="Li B."/>
            <person name="Dong Q."/>
            <person name="Hou Y."/>
            <person name="Wang H."/>
            <person name="Ai P."/>
            <person name="Liu Z."/>
            <person name="Yi F."/>
            <person name="Sun M."/>
            <person name="An G."/>
            <person name="Cheng J."/>
            <person name="Zhang Y."/>
            <person name="Shi Q."/>
            <person name="Xie Y."/>
            <person name="Shi X."/>
            <person name="Chang Y."/>
            <person name="Huang F."/>
            <person name="Chen Y."/>
            <person name="Hong S."/>
            <person name="Mi L."/>
            <person name="Sun Q."/>
            <person name="Zhang L."/>
            <person name="Zhou B."/>
            <person name="Peng R."/>
            <person name="Zhang X."/>
            <person name="Liu F."/>
        </authorList>
    </citation>
    <scope>NUCLEOTIDE SEQUENCE [LARGE SCALE GENOMIC DNA]</scope>
    <source>
        <strain evidence="11">cv. PA1801</strain>
    </source>
</reference>
<dbReference type="PIRSF" id="PIRSF036292">
    <property type="entry name" value="Prenylcysteine_oxidase"/>
    <property type="match status" value="1"/>
</dbReference>
<dbReference type="Pfam" id="PF07156">
    <property type="entry name" value="Prenylcys_lyase"/>
    <property type="match status" value="2"/>
</dbReference>
<feature type="chain" id="PRO_5022749150" evidence="8">
    <location>
        <begin position="26"/>
        <end position="538"/>
    </location>
</feature>
<dbReference type="InterPro" id="IPR010795">
    <property type="entry name" value="Prenylcys_lyase"/>
</dbReference>
<organism evidence="10 11">
    <name type="scientific">Gossypium australe</name>
    <dbReference type="NCBI Taxonomy" id="47621"/>
    <lineage>
        <taxon>Eukaryota</taxon>
        <taxon>Viridiplantae</taxon>
        <taxon>Streptophyta</taxon>
        <taxon>Embryophyta</taxon>
        <taxon>Tracheophyta</taxon>
        <taxon>Spermatophyta</taxon>
        <taxon>Magnoliopsida</taxon>
        <taxon>eudicotyledons</taxon>
        <taxon>Gunneridae</taxon>
        <taxon>Pentapetalae</taxon>
        <taxon>rosids</taxon>
        <taxon>malvids</taxon>
        <taxon>Malvales</taxon>
        <taxon>Malvaceae</taxon>
        <taxon>Malvoideae</taxon>
        <taxon>Gossypium</taxon>
    </lineage>
</organism>
<comment type="similarity">
    <text evidence="2">Belongs to the prenylcysteine oxidase family.</text>
</comment>
<keyword evidence="4 8" id="KW-0732">Signal</keyword>
<dbReference type="PANTHER" id="PTHR15944:SF0">
    <property type="entry name" value="PRENYLCYSTEINE LYASE DOMAIN-CONTAINING PROTEIN"/>
    <property type="match status" value="1"/>
</dbReference>
<name>A0A5B6UY55_9ROSI</name>
<evidence type="ECO:0000256" key="5">
    <source>
        <dbReference type="ARBA" id="ARBA00022827"/>
    </source>
</evidence>
<comment type="cofactor">
    <cofactor evidence="1">
        <name>FAD</name>
        <dbReference type="ChEBI" id="CHEBI:57692"/>
    </cofactor>
</comment>
<sequence length="538" mass="59360">MYSDPKPSFSFLILLFLCLQPLIFSLSTDALPPPTVCIIGSGIGGSSVAHFLRHYFHPSPSQPRPPNIKIFERSYVVGGRMATVSIGGETFEAGASILHPKNYHALNYSNLLGLKVKPPPASEDDDSMSLGIWDGKKFVFKTLQVDSKFPLVQKIVSYVNSFRIFFRYGFSLVKMGSFVESTVDSFLKYYESPEKRPIFETVDEMLKWAGLYNLTTQTLQDELIGIKLSPLLIEELVTVSITSYLCLYCFKLNGSTCSGVANKPSLCCIVKVITRINYGQSVYISGLAGAVSLAGSGGGLWAVDGGNWQMASGLINSSDVSLHLNEEIESISYLGEYYELNSTKGNSYSCEVAVVATPLDEVNIQFSPAVSIPERKLQHTHATFVRGLLNPAYFGLRTVAEIPELVGTLEDPDLPFTCISVLKQHDENDITYKIFSREPMSDALLDSIFSARLQTNRINWGAYPHYKAPELFAPFILDGQHLYYVNAFENAASTMETSAVAAENVARLILSRYLSEASLQSSNLQSFSPDADVSHFDL</sequence>
<accession>A0A5B6UY55</accession>
<keyword evidence="11" id="KW-1185">Reference proteome</keyword>
<keyword evidence="10" id="KW-0456">Lyase</keyword>